<evidence type="ECO:0000259" key="3">
    <source>
        <dbReference type="Pfam" id="PF14444"/>
    </source>
</evidence>
<proteinExistence type="predicted"/>
<protein>
    <recommendedName>
        <fullName evidence="3">S1-like RNA binding domain-containing protein</fullName>
    </recommendedName>
</protein>
<accession>A0ABD0RMV2</accession>
<reference evidence="4 5" key="1">
    <citation type="submission" date="2024-05" db="EMBL/GenBank/DDBJ databases">
        <title>Genome sequencing and assembly of Indian major carp, Cirrhinus mrigala (Hamilton, 1822).</title>
        <authorList>
            <person name="Mohindra V."/>
            <person name="Chowdhury L.M."/>
            <person name="Lal K."/>
            <person name="Jena J.K."/>
        </authorList>
    </citation>
    <scope>NUCLEOTIDE SEQUENCE [LARGE SCALE GENOMIC DNA]</scope>
    <source>
        <strain evidence="4">CM1030</strain>
        <tissue evidence="4">Blood</tissue>
    </source>
</reference>
<dbReference type="EMBL" id="JAMKFB020000002">
    <property type="protein sequence ID" value="KAL0199641.1"/>
    <property type="molecule type" value="Genomic_DNA"/>
</dbReference>
<evidence type="ECO:0000313" key="4">
    <source>
        <dbReference type="EMBL" id="KAL0199641.1"/>
    </source>
</evidence>
<evidence type="ECO:0000256" key="1">
    <source>
        <dbReference type="ARBA" id="ARBA00004496"/>
    </source>
</evidence>
<comment type="caution">
    <text evidence="4">The sequence shown here is derived from an EMBL/GenBank/DDBJ whole genome shotgun (WGS) entry which is preliminary data.</text>
</comment>
<evidence type="ECO:0000313" key="5">
    <source>
        <dbReference type="Proteomes" id="UP001529510"/>
    </source>
</evidence>
<dbReference type="Proteomes" id="UP001529510">
    <property type="component" value="Unassembled WGS sequence"/>
</dbReference>
<organism evidence="4 5">
    <name type="scientific">Cirrhinus mrigala</name>
    <name type="common">Mrigala</name>
    <dbReference type="NCBI Taxonomy" id="683832"/>
    <lineage>
        <taxon>Eukaryota</taxon>
        <taxon>Metazoa</taxon>
        <taxon>Chordata</taxon>
        <taxon>Craniata</taxon>
        <taxon>Vertebrata</taxon>
        <taxon>Euteleostomi</taxon>
        <taxon>Actinopterygii</taxon>
        <taxon>Neopterygii</taxon>
        <taxon>Teleostei</taxon>
        <taxon>Ostariophysi</taxon>
        <taxon>Cypriniformes</taxon>
        <taxon>Cyprinidae</taxon>
        <taxon>Labeoninae</taxon>
        <taxon>Labeonini</taxon>
        <taxon>Cirrhinus</taxon>
    </lineage>
</organism>
<evidence type="ECO:0000256" key="2">
    <source>
        <dbReference type="ARBA" id="ARBA00022490"/>
    </source>
</evidence>
<dbReference type="GO" id="GO:0005737">
    <property type="term" value="C:cytoplasm"/>
    <property type="evidence" value="ECO:0007669"/>
    <property type="project" value="UniProtKB-SubCell"/>
</dbReference>
<dbReference type="PANTHER" id="PTHR45418:SF1">
    <property type="entry name" value="CANCER_TESTIS ANTIGEN 55"/>
    <property type="match status" value="1"/>
</dbReference>
<keyword evidence="2" id="KW-0963">Cytoplasm</keyword>
<comment type="subcellular location">
    <subcellularLocation>
        <location evidence="1">Cytoplasm</location>
    </subcellularLocation>
</comment>
<dbReference type="PANTHER" id="PTHR45418">
    <property type="entry name" value="CANCER/TESTIS ANTIGEN 55"/>
    <property type="match status" value="1"/>
</dbReference>
<gene>
    <name evidence="4" type="ORF">M9458_002828</name>
</gene>
<keyword evidence="5" id="KW-1185">Reference proteome</keyword>
<name>A0ABD0RMV2_CIRMR</name>
<feature type="non-terminal residue" evidence="4">
    <location>
        <position position="96"/>
    </location>
</feature>
<feature type="domain" description="S1-like RNA binding" evidence="3">
    <location>
        <begin position="41"/>
        <end position="94"/>
    </location>
</feature>
<dbReference type="InterPro" id="IPR025223">
    <property type="entry name" value="S1-like_RNA-bd_dom"/>
</dbReference>
<dbReference type="Pfam" id="PF14444">
    <property type="entry name" value="S1-like"/>
    <property type="match status" value="1"/>
</dbReference>
<dbReference type="AlphaFoldDB" id="A0ABD0RMV2"/>
<sequence>MSSGRIRALTVSASPDVIKRPRTGEAERCAVCSGVPQIRQVQTGVVTHLCADYGLIDHAVYFTSGVVLGGVVLCVGDSVQALAVREGAHGQWRALR</sequence>